<evidence type="ECO:0000313" key="3">
    <source>
        <dbReference type="Proteomes" id="UP000237797"/>
    </source>
</evidence>
<evidence type="ECO:0000259" key="1">
    <source>
        <dbReference type="PROSITE" id="PS51186"/>
    </source>
</evidence>
<dbReference type="AlphaFoldDB" id="A0A2T0LH79"/>
<gene>
    <name evidence="2" type="ORF">CLV97_105106</name>
</gene>
<dbReference type="SUPFAM" id="SSF55729">
    <property type="entry name" value="Acyl-CoA N-acyltransferases (Nat)"/>
    <property type="match status" value="1"/>
</dbReference>
<name>A0A2T0LH79_9BACL</name>
<dbReference type="RefSeq" id="WP_106344405.1">
    <property type="nucleotide sequence ID" value="NZ_PVNE01000005.1"/>
</dbReference>
<dbReference type="EMBL" id="PVNE01000005">
    <property type="protein sequence ID" value="PRX41675.1"/>
    <property type="molecule type" value="Genomic_DNA"/>
</dbReference>
<organism evidence="2 3">
    <name type="scientific">Planifilum fimeticola</name>
    <dbReference type="NCBI Taxonomy" id="201975"/>
    <lineage>
        <taxon>Bacteria</taxon>
        <taxon>Bacillati</taxon>
        <taxon>Bacillota</taxon>
        <taxon>Bacilli</taxon>
        <taxon>Bacillales</taxon>
        <taxon>Thermoactinomycetaceae</taxon>
        <taxon>Planifilum</taxon>
    </lineage>
</organism>
<dbReference type="Pfam" id="PF13673">
    <property type="entry name" value="Acetyltransf_10"/>
    <property type="match status" value="1"/>
</dbReference>
<dbReference type="PANTHER" id="PTHR13355:SF11">
    <property type="entry name" value="GLUCOSAMINE 6-PHOSPHATE N-ACETYLTRANSFERASE"/>
    <property type="match status" value="1"/>
</dbReference>
<evidence type="ECO:0000313" key="2">
    <source>
        <dbReference type="EMBL" id="PRX41675.1"/>
    </source>
</evidence>
<dbReference type="PANTHER" id="PTHR13355">
    <property type="entry name" value="GLUCOSAMINE 6-PHOSPHATE N-ACETYLTRANSFERASE"/>
    <property type="match status" value="1"/>
</dbReference>
<dbReference type="Gene3D" id="3.40.630.30">
    <property type="match status" value="1"/>
</dbReference>
<comment type="caution">
    <text evidence="2">The sequence shown here is derived from an EMBL/GenBank/DDBJ whole genome shotgun (WGS) entry which is preliminary data.</text>
</comment>
<keyword evidence="2" id="KW-0012">Acyltransferase</keyword>
<accession>A0A2T0LH79</accession>
<feature type="domain" description="N-acetyltransferase" evidence="1">
    <location>
        <begin position="1"/>
        <end position="144"/>
    </location>
</feature>
<dbReference type="InterPro" id="IPR000182">
    <property type="entry name" value="GNAT_dom"/>
</dbReference>
<reference evidence="2 3" key="1">
    <citation type="submission" date="2018-03" db="EMBL/GenBank/DDBJ databases">
        <title>Genomic Encyclopedia of Archaeal and Bacterial Type Strains, Phase II (KMG-II): from individual species to whole genera.</title>
        <authorList>
            <person name="Goeker M."/>
        </authorList>
    </citation>
    <scope>NUCLEOTIDE SEQUENCE [LARGE SCALE GENOMIC DNA]</scope>
    <source>
        <strain evidence="2 3">DSM 44946</strain>
    </source>
</reference>
<protein>
    <submittedName>
        <fullName evidence="2">Putative GNAT family N-acyltransferase</fullName>
    </submittedName>
</protein>
<dbReference type="OrthoDB" id="9796171at2"/>
<dbReference type="PROSITE" id="PS51186">
    <property type="entry name" value="GNAT"/>
    <property type="match status" value="1"/>
</dbReference>
<dbReference type="Proteomes" id="UP000237797">
    <property type="component" value="Unassembled WGS sequence"/>
</dbReference>
<proteinExistence type="predicted"/>
<dbReference type="CDD" id="cd04301">
    <property type="entry name" value="NAT_SF"/>
    <property type="match status" value="1"/>
</dbReference>
<dbReference type="InterPro" id="IPR039143">
    <property type="entry name" value="GNPNAT1-like"/>
</dbReference>
<keyword evidence="2" id="KW-0808">Transferase</keyword>
<sequence length="154" mass="17558">MEIRIIKAEKEEEKNAALALRRDVFVKEQQVPESLEQDEWDATASHFLVYVSDTVVGTARFRLIAPKVGKVERVAVLSRYRGRGIGRVLMERIERYAAQSGVSEIILHSQDHAVPFYEKLGYRVQGAPFMDAGIPHLKMSKRLPVESFSPFQDE</sequence>
<dbReference type="InterPro" id="IPR016181">
    <property type="entry name" value="Acyl_CoA_acyltransferase"/>
</dbReference>
<keyword evidence="3" id="KW-1185">Reference proteome</keyword>
<dbReference type="GO" id="GO:0004343">
    <property type="term" value="F:glucosamine 6-phosphate N-acetyltransferase activity"/>
    <property type="evidence" value="ECO:0007669"/>
    <property type="project" value="TreeGrafter"/>
</dbReference>